<dbReference type="Proteomes" id="UP000002774">
    <property type="component" value="Chromosome"/>
</dbReference>
<dbReference type="SUPFAM" id="SSF52096">
    <property type="entry name" value="ClpP/crotonase"/>
    <property type="match status" value="1"/>
</dbReference>
<evidence type="ECO:0000256" key="1">
    <source>
        <dbReference type="SAM" id="SignalP"/>
    </source>
</evidence>
<dbReference type="HOGENOM" id="CLU_033989_0_0_10"/>
<sequence length="401" mass="44509">MMKKTIILCFILLHSSLVFCQQLSKADYLADLQYLKDTLPKRHVNLFAKISKADFDQTIAAMASRLTDPDMESFTVELFKLPVAIGDEHTHIEPVFTKAAPIRFDKFAEGIFVTATNSVDADILLYRLDGIDGHPIGEVISRFKAIIQSGNSSFFDSRFLHLINNPVLLKGLQLTGSTDETAFDLTAPNGKTIRRVIKSVAGADAGNLVLVTVKNNMLSKIKKGNYWKSYDARTGTLYFNFNNCQEDDAHPFAAFNDALFALIGQKKPKRLVIDLRDNSGGNSGVLTPFIDSIKSSYLNTKGKLFVLIGKQTFSSALMNAIDFKRNTNATLLGEATSGTVNHYGEVRGFRLPHTKIVIGYSTHYWENWKGHDGPLMPDVAISYSVKNYAKGIDEALVYSDK</sequence>
<dbReference type="Gene3D" id="3.90.226.10">
    <property type="entry name" value="2-enoyl-CoA Hydratase, Chain A, domain 1"/>
    <property type="match status" value="2"/>
</dbReference>
<name>H1YE78_9SPHI</name>
<dbReference type="EMBL" id="CM001403">
    <property type="protein sequence ID" value="EHQ26141.1"/>
    <property type="molecule type" value="Genomic_DNA"/>
</dbReference>
<keyword evidence="3" id="KW-1185">Reference proteome</keyword>
<dbReference type="OrthoDB" id="5480566at2"/>
<evidence type="ECO:0000313" key="3">
    <source>
        <dbReference type="Proteomes" id="UP000002774"/>
    </source>
</evidence>
<gene>
    <name evidence="2" type="ORF">Mucpa_2001</name>
</gene>
<dbReference type="AlphaFoldDB" id="H1YE78"/>
<keyword evidence="1" id="KW-0732">Signal</keyword>
<feature type="chain" id="PRO_5003558500" evidence="1">
    <location>
        <begin position="21"/>
        <end position="401"/>
    </location>
</feature>
<evidence type="ECO:0000313" key="2">
    <source>
        <dbReference type="EMBL" id="EHQ26141.1"/>
    </source>
</evidence>
<dbReference type="InterPro" id="IPR029045">
    <property type="entry name" value="ClpP/crotonase-like_dom_sf"/>
</dbReference>
<reference evidence="2" key="1">
    <citation type="submission" date="2011-09" db="EMBL/GenBank/DDBJ databases">
        <title>The permanent draft genome of Mucilaginibacter paludis DSM 18603.</title>
        <authorList>
            <consortium name="US DOE Joint Genome Institute (JGI-PGF)"/>
            <person name="Lucas S."/>
            <person name="Han J."/>
            <person name="Lapidus A."/>
            <person name="Bruce D."/>
            <person name="Goodwin L."/>
            <person name="Pitluck S."/>
            <person name="Peters L."/>
            <person name="Kyrpides N."/>
            <person name="Mavromatis K."/>
            <person name="Ivanova N."/>
            <person name="Mikhailova N."/>
            <person name="Held B."/>
            <person name="Detter J.C."/>
            <person name="Tapia R."/>
            <person name="Han C."/>
            <person name="Land M."/>
            <person name="Hauser L."/>
            <person name="Markowitz V."/>
            <person name="Cheng J.-F."/>
            <person name="Hugenholtz P."/>
            <person name="Woyke T."/>
            <person name="Wu D."/>
            <person name="Tindall B."/>
            <person name="Brambilla E."/>
            <person name="Klenk H.-P."/>
            <person name="Eisen J.A."/>
        </authorList>
    </citation>
    <scope>NUCLEOTIDE SEQUENCE [LARGE SCALE GENOMIC DNA]</scope>
    <source>
        <strain evidence="2">DSM 18603</strain>
    </source>
</reference>
<dbReference type="STRING" id="714943.Mucpa_2001"/>
<dbReference type="eggNOG" id="COG0793">
    <property type="taxonomic scope" value="Bacteria"/>
</dbReference>
<organism evidence="2 3">
    <name type="scientific">Mucilaginibacter paludis DSM 18603</name>
    <dbReference type="NCBI Taxonomy" id="714943"/>
    <lineage>
        <taxon>Bacteria</taxon>
        <taxon>Pseudomonadati</taxon>
        <taxon>Bacteroidota</taxon>
        <taxon>Sphingobacteriia</taxon>
        <taxon>Sphingobacteriales</taxon>
        <taxon>Sphingobacteriaceae</taxon>
        <taxon>Mucilaginibacter</taxon>
    </lineage>
</organism>
<protein>
    <submittedName>
        <fullName evidence="2">Peptidase S41</fullName>
    </submittedName>
</protein>
<accession>H1YE78</accession>
<proteinExistence type="predicted"/>
<feature type="signal peptide" evidence="1">
    <location>
        <begin position="1"/>
        <end position="20"/>
    </location>
</feature>
<dbReference type="RefSeq" id="WP_008506126.1">
    <property type="nucleotide sequence ID" value="NZ_CM001403.1"/>
</dbReference>